<feature type="transmembrane region" description="Helical" evidence="9">
    <location>
        <begin position="114"/>
        <end position="137"/>
    </location>
</feature>
<organism evidence="11 12">
    <name type="scientific">Saimiriine herpesvirus 2 (strain 488)</name>
    <name type="common">SaHV-2</name>
    <name type="synonym">Herpesvirus saimiri</name>
    <dbReference type="NCBI Taxonomy" id="10384"/>
    <lineage>
        <taxon>Viruses</taxon>
        <taxon>Duplodnaviria</taxon>
        <taxon>Heunggongvirae</taxon>
        <taxon>Peploviricota</taxon>
        <taxon>Herviviricetes</taxon>
        <taxon>Herpesvirales</taxon>
        <taxon>Orthoherpesviridae</taxon>
        <taxon>Gammaherpesvirinae</taxon>
        <taxon>Rhadinovirus</taxon>
        <taxon>Rhadinovirus saimiriinegamma2</taxon>
        <taxon>Saimiriine herpesvirus 2</taxon>
    </lineage>
</organism>
<dbReference type="GO" id="GO:0006955">
    <property type="term" value="P:immune response"/>
    <property type="evidence" value="ECO:0007669"/>
    <property type="project" value="TreeGrafter"/>
</dbReference>
<keyword evidence="8" id="KW-0807">Transducer</keyword>
<dbReference type="InterPro" id="IPR000276">
    <property type="entry name" value="GPCR_Rhodpsn"/>
</dbReference>
<feature type="transmembrane region" description="Helical" evidence="9">
    <location>
        <begin position="40"/>
        <end position="61"/>
    </location>
</feature>
<dbReference type="GO" id="GO:0019722">
    <property type="term" value="P:calcium-mediated signaling"/>
    <property type="evidence" value="ECO:0007669"/>
    <property type="project" value="TreeGrafter"/>
</dbReference>
<feature type="transmembrane region" description="Helical" evidence="9">
    <location>
        <begin position="149"/>
        <end position="168"/>
    </location>
</feature>
<dbReference type="GO" id="GO:0060326">
    <property type="term" value="P:cell chemotaxis"/>
    <property type="evidence" value="ECO:0007669"/>
    <property type="project" value="TreeGrafter"/>
</dbReference>
<dbReference type="GO" id="GO:0019957">
    <property type="term" value="F:C-C chemokine binding"/>
    <property type="evidence" value="ECO:0007669"/>
    <property type="project" value="TreeGrafter"/>
</dbReference>
<comment type="subcellular location">
    <subcellularLocation>
        <location evidence="1">Membrane</location>
        <topology evidence="1">Multi-pass membrane protein</topology>
    </subcellularLocation>
</comment>
<protein>
    <submittedName>
        <fullName evidence="11">Viral G protein-coupled receptor</fullName>
    </submittedName>
</protein>
<dbReference type="InterPro" id="IPR050119">
    <property type="entry name" value="CCR1-9-like"/>
</dbReference>
<keyword evidence="5 9" id="KW-0472">Membrane</keyword>
<evidence type="ECO:0000313" key="12">
    <source>
        <dbReference type="Proteomes" id="UP000168086"/>
    </source>
</evidence>
<feature type="transmembrane region" description="Helical" evidence="9">
    <location>
        <begin position="234"/>
        <end position="255"/>
    </location>
</feature>
<evidence type="ECO:0000256" key="6">
    <source>
        <dbReference type="ARBA" id="ARBA00023170"/>
    </source>
</evidence>
<keyword evidence="3 9" id="KW-1133">Transmembrane helix</keyword>
<sequence>MEVKLDFSSDDFSNYSYNFSGDTDYGDVTPCVVNFLISESALACIYVLMFLCNAIGNSLVLRTFLKYRAQAQSFDYLMIGFCLNSLFLAGYLLMRLLRMFEIFMNTELCKLEAFFLNLSIYWSPFILVFISVLRCLLIFCATRLWVKKTLIGQVFLCCSFVLACFGALPHVMVTSYYEPFSCIEEDGVLTEQLRTKLNTFNTWYSFAGPLFITVICYSMSCYKLFKTKLSKRAEVITIITMTTLLFIVFCIPYYIMESLDTLLRVGVIEETCARRSAIVYGIQCTYMLLVLYYCMLPLIFAMFGSLFRQRMAAWCKTICHC</sequence>
<feature type="domain" description="G-protein coupled receptors family 1 profile" evidence="10">
    <location>
        <begin position="56"/>
        <end position="300"/>
    </location>
</feature>
<keyword evidence="2 9" id="KW-0812">Transmembrane</keyword>
<evidence type="ECO:0000256" key="4">
    <source>
        <dbReference type="ARBA" id="ARBA00023040"/>
    </source>
</evidence>
<dbReference type="PANTHER" id="PTHR10489">
    <property type="entry name" value="CELL ADHESION MOLECULE"/>
    <property type="match status" value="1"/>
</dbReference>
<feature type="transmembrane region" description="Helical" evidence="9">
    <location>
        <begin position="73"/>
        <end position="94"/>
    </location>
</feature>
<evidence type="ECO:0000259" key="10">
    <source>
        <dbReference type="PROSITE" id="PS50262"/>
    </source>
</evidence>
<evidence type="ECO:0000256" key="9">
    <source>
        <dbReference type="SAM" id="Phobius"/>
    </source>
</evidence>
<dbReference type="SUPFAM" id="SSF81321">
    <property type="entry name" value="Family A G protein-coupled receptor-like"/>
    <property type="match status" value="1"/>
</dbReference>
<gene>
    <name evidence="11" type="primary">vGPCR</name>
</gene>
<proteinExistence type="predicted"/>
<keyword evidence="4" id="KW-0297">G-protein coupled receptor</keyword>
<dbReference type="PANTHER" id="PTHR10489:SF689">
    <property type="entry name" value="C-X-C CHEMOKINE RECEPTOR TYPE 2"/>
    <property type="match status" value="1"/>
</dbReference>
<dbReference type="Pfam" id="PF00001">
    <property type="entry name" value="7tm_1"/>
    <property type="match status" value="1"/>
</dbReference>
<keyword evidence="7" id="KW-0325">Glycoprotein</keyword>
<dbReference type="Proteomes" id="UP000168086">
    <property type="component" value="Genome"/>
</dbReference>
<accession>Q80BK6</accession>
<keyword evidence="6 11" id="KW-0675">Receptor</keyword>
<dbReference type="Gene3D" id="1.20.1070.10">
    <property type="entry name" value="Rhodopsin 7-helix transmembrane proteins"/>
    <property type="match status" value="1"/>
</dbReference>
<feature type="transmembrane region" description="Helical" evidence="9">
    <location>
        <begin position="286"/>
        <end position="307"/>
    </location>
</feature>
<dbReference type="PRINTS" id="PR00237">
    <property type="entry name" value="GPCRRHODOPSN"/>
</dbReference>
<dbReference type="GO" id="GO:0007204">
    <property type="term" value="P:positive regulation of cytosolic calcium ion concentration"/>
    <property type="evidence" value="ECO:0007669"/>
    <property type="project" value="TreeGrafter"/>
</dbReference>
<dbReference type="GO" id="GO:0016020">
    <property type="term" value="C:membrane"/>
    <property type="evidence" value="ECO:0007669"/>
    <property type="project" value="UniProtKB-SubCell"/>
</dbReference>
<evidence type="ECO:0000256" key="2">
    <source>
        <dbReference type="ARBA" id="ARBA00022692"/>
    </source>
</evidence>
<dbReference type="PROSITE" id="PS50262">
    <property type="entry name" value="G_PROTEIN_RECEP_F1_2"/>
    <property type="match status" value="1"/>
</dbReference>
<reference evidence="11 12" key="1">
    <citation type="journal article" date="2003" name="Virology">
        <title>The genome of herpesvirus saimiri C488 which is capable of transforming human T cells.</title>
        <authorList>
            <person name="Ensser A."/>
            <person name="Thurau M."/>
            <person name="Wittmann S."/>
            <person name="Fickenscher H."/>
        </authorList>
    </citation>
    <scope>NUCLEOTIDE SEQUENCE [LARGE SCALE GENOMIC DNA]</scope>
    <source>
        <strain evidence="11">C488</strain>
    </source>
</reference>
<evidence type="ECO:0000256" key="8">
    <source>
        <dbReference type="ARBA" id="ARBA00023224"/>
    </source>
</evidence>
<evidence type="ECO:0000256" key="3">
    <source>
        <dbReference type="ARBA" id="ARBA00022989"/>
    </source>
</evidence>
<feature type="transmembrane region" description="Helical" evidence="9">
    <location>
        <begin position="203"/>
        <end position="222"/>
    </location>
</feature>
<evidence type="ECO:0000256" key="5">
    <source>
        <dbReference type="ARBA" id="ARBA00023136"/>
    </source>
</evidence>
<organismHost>
    <name type="scientific">Saimiri sciureus</name>
    <name type="common">Common squirrel monkey</name>
    <dbReference type="NCBI Taxonomy" id="9521"/>
</organismHost>
<evidence type="ECO:0000313" key="11">
    <source>
        <dbReference type="EMBL" id="CAC84372.1"/>
    </source>
</evidence>
<evidence type="ECO:0000256" key="7">
    <source>
        <dbReference type="ARBA" id="ARBA00023180"/>
    </source>
</evidence>
<dbReference type="GO" id="GO:0016493">
    <property type="term" value="F:C-C chemokine receptor activity"/>
    <property type="evidence" value="ECO:0007669"/>
    <property type="project" value="TreeGrafter"/>
</dbReference>
<dbReference type="EMBL" id="AJ410493">
    <property type="protein sequence ID" value="CAC84372.1"/>
    <property type="molecule type" value="Genomic_DNA"/>
</dbReference>
<name>Q80BK6_SHV2C</name>
<dbReference type="InterPro" id="IPR017452">
    <property type="entry name" value="GPCR_Rhodpsn_7TM"/>
</dbReference>
<evidence type="ECO:0000256" key="1">
    <source>
        <dbReference type="ARBA" id="ARBA00004141"/>
    </source>
</evidence>